<evidence type="ECO:0000256" key="2">
    <source>
        <dbReference type="ARBA" id="ARBA00023015"/>
    </source>
</evidence>
<dbReference type="InterPro" id="IPR000847">
    <property type="entry name" value="LysR_HTH_N"/>
</dbReference>
<dbReference type="STRING" id="218140.BPSY_0590"/>
<dbReference type="OrthoDB" id="3636008at2"/>
<dbReference type="Proteomes" id="UP000029050">
    <property type="component" value="Unassembled WGS sequence"/>
</dbReference>
<evidence type="ECO:0000256" key="4">
    <source>
        <dbReference type="ARBA" id="ARBA00023163"/>
    </source>
</evidence>
<gene>
    <name evidence="6" type="ORF">BPSY_0590</name>
</gene>
<feature type="domain" description="HTH lysR-type" evidence="5">
    <location>
        <begin position="3"/>
        <end position="60"/>
    </location>
</feature>
<sequence length="287" mass="31176">MAFDLAQLRALVAVADTGTFTDAAIELRMSQAAVSRSVKALEHDLGLTLMRRGPRSSVPTRVGQSIVTQARRVLEDADAIIAIAATGKTTIRVGYAWAAIGARTVPLQRQWAAEHPDIHLTLVRCNTHTSGLAEGFCDVAILRVPVNNIDFDSAVVGLERRLVAFAADDSWRRRRSLRMAEITERTVLIDARTGTTQTSLWPAEHQPRATRQTGDVDEWLDAIAAGDGVGTTAEATAAHYPRPGVVYRPISDGPRIPVALAWHKDDPHPAIPTLVDLCTDLYQNPGQ</sequence>
<dbReference type="PANTHER" id="PTHR30346">
    <property type="entry name" value="TRANSCRIPTIONAL DUAL REGULATOR HCAR-RELATED"/>
    <property type="match status" value="1"/>
</dbReference>
<dbReference type="eggNOG" id="COG0583">
    <property type="taxonomic scope" value="Bacteria"/>
</dbReference>
<keyword evidence="2" id="KW-0805">Transcription regulation</keyword>
<dbReference type="InterPro" id="IPR036390">
    <property type="entry name" value="WH_DNA-bd_sf"/>
</dbReference>
<dbReference type="GO" id="GO:0003677">
    <property type="term" value="F:DNA binding"/>
    <property type="evidence" value="ECO:0007669"/>
    <property type="project" value="UniProtKB-KW"/>
</dbReference>
<keyword evidence="3" id="KW-0238">DNA-binding</keyword>
<dbReference type="SUPFAM" id="SSF46785">
    <property type="entry name" value="Winged helix' DNA-binding domain"/>
    <property type="match status" value="1"/>
</dbReference>
<evidence type="ECO:0000256" key="3">
    <source>
        <dbReference type="ARBA" id="ARBA00023125"/>
    </source>
</evidence>
<dbReference type="InterPro" id="IPR036388">
    <property type="entry name" value="WH-like_DNA-bd_sf"/>
</dbReference>
<organism evidence="6 7">
    <name type="scientific">Bifidobacterium psychraerophilum</name>
    <dbReference type="NCBI Taxonomy" id="218140"/>
    <lineage>
        <taxon>Bacteria</taxon>
        <taxon>Bacillati</taxon>
        <taxon>Actinomycetota</taxon>
        <taxon>Actinomycetes</taxon>
        <taxon>Bifidobacteriales</taxon>
        <taxon>Bifidobacteriaceae</taxon>
        <taxon>Bifidobacterium</taxon>
    </lineage>
</organism>
<reference evidence="6 7" key="1">
    <citation type="submission" date="2014-03" db="EMBL/GenBank/DDBJ databases">
        <title>Genomics of Bifidobacteria.</title>
        <authorList>
            <person name="Ventura M."/>
            <person name="Milani C."/>
            <person name="Lugli G.A."/>
        </authorList>
    </citation>
    <scope>NUCLEOTIDE SEQUENCE [LARGE SCALE GENOMIC DNA]</scope>
    <source>
        <strain evidence="6 7">LMG 21775</strain>
    </source>
</reference>
<dbReference type="Pfam" id="PF03466">
    <property type="entry name" value="LysR_substrate"/>
    <property type="match status" value="1"/>
</dbReference>
<dbReference type="FunFam" id="1.10.10.10:FF:000001">
    <property type="entry name" value="LysR family transcriptional regulator"/>
    <property type="match status" value="1"/>
</dbReference>
<dbReference type="PANTHER" id="PTHR30346:SF28">
    <property type="entry name" value="HTH-TYPE TRANSCRIPTIONAL REGULATOR CYNR"/>
    <property type="match status" value="1"/>
</dbReference>
<dbReference type="Gene3D" id="3.40.190.10">
    <property type="entry name" value="Periplasmic binding protein-like II"/>
    <property type="match status" value="2"/>
</dbReference>
<dbReference type="RefSeq" id="WP_033496940.1">
    <property type="nucleotide sequence ID" value="NZ_JBDNPR010000001.1"/>
</dbReference>
<keyword evidence="4" id="KW-0804">Transcription</keyword>
<dbReference type="Gene3D" id="1.10.10.10">
    <property type="entry name" value="Winged helix-like DNA-binding domain superfamily/Winged helix DNA-binding domain"/>
    <property type="match status" value="1"/>
</dbReference>
<dbReference type="SUPFAM" id="SSF53850">
    <property type="entry name" value="Periplasmic binding protein-like II"/>
    <property type="match status" value="1"/>
</dbReference>
<evidence type="ECO:0000313" key="7">
    <source>
        <dbReference type="Proteomes" id="UP000029050"/>
    </source>
</evidence>
<dbReference type="PRINTS" id="PR00039">
    <property type="entry name" value="HTHLYSR"/>
</dbReference>
<name>A0A087CHP8_9BIFI</name>
<dbReference type="Pfam" id="PF00126">
    <property type="entry name" value="HTH_1"/>
    <property type="match status" value="1"/>
</dbReference>
<proteinExistence type="inferred from homology"/>
<dbReference type="InterPro" id="IPR005119">
    <property type="entry name" value="LysR_subst-bd"/>
</dbReference>
<dbReference type="GO" id="GO:0003700">
    <property type="term" value="F:DNA-binding transcription factor activity"/>
    <property type="evidence" value="ECO:0007669"/>
    <property type="project" value="InterPro"/>
</dbReference>
<keyword evidence="7" id="KW-1185">Reference proteome</keyword>
<comment type="caution">
    <text evidence="6">The sequence shown here is derived from an EMBL/GenBank/DDBJ whole genome shotgun (WGS) entry which is preliminary data.</text>
</comment>
<evidence type="ECO:0000256" key="1">
    <source>
        <dbReference type="ARBA" id="ARBA00009437"/>
    </source>
</evidence>
<comment type="similarity">
    <text evidence="1">Belongs to the LysR transcriptional regulatory family.</text>
</comment>
<dbReference type="EMBL" id="JGZI01000008">
    <property type="protein sequence ID" value="KFI82798.1"/>
    <property type="molecule type" value="Genomic_DNA"/>
</dbReference>
<dbReference type="PROSITE" id="PS50931">
    <property type="entry name" value="HTH_LYSR"/>
    <property type="match status" value="1"/>
</dbReference>
<dbReference type="GO" id="GO:0032993">
    <property type="term" value="C:protein-DNA complex"/>
    <property type="evidence" value="ECO:0007669"/>
    <property type="project" value="TreeGrafter"/>
</dbReference>
<evidence type="ECO:0000313" key="6">
    <source>
        <dbReference type="EMBL" id="KFI82798.1"/>
    </source>
</evidence>
<accession>A0A087CHP8</accession>
<protein>
    <submittedName>
        <fullName evidence="6">LysR family transcriptional regulator</fullName>
    </submittedName>
</protein>
<dbReference type="AlphaFoldDB" id="A0A087CHP8"/>
<dbReference type="CDD" id="cd08414">
    <property type="entry name" value="PBP2_LTTR_aromatics_like"/>
    <property type="match status" value="1"/>
</dbReference>
<evidence type="ECO:0000259" key="5">
    <source>
        <dbReference type="PROSITE" id="PS50931"/>
    </source>
</evidence>
<dbReference type="GeneID" id="98299801"/>